<sequence>MGTPQLCLIGVVMLLGLLGVLVPGVPGSLLCWGAVLWWATNLHTPLTWGVLAAATGLLALNQVVQWLLPARRIRDSELTWRNVFAAGSTAIAGFFVLPVIGAPIGFVAYIYAVERVRLGSHGGAWTATRTAMRAIGRSVLAELFACLLVAGAWLGAVVFG</sequence>
<feature type="transmembrane region" description="Helical" evidence="1">
    <location>
        <begin position="7"/>
        <end position="40"/>
    </location>
</feature>
<dbReference type="Proteomes" id="UP001614394">
    <property type="component" value="Unassembled WGS sequence"/>
</dbReference>
<gene>
    <name evidence="2" type="ORF">ACIGXA_18990</name>
</gene>
<comment type="caution">
    <text evidence="2">The sequence shown here is derived from an EMBL/GenBank/DDBJ whole genome shotgun (WGS) entry which is preliminary data.</text>
</comment>
<name>A0ABW8C9V7_9ACTN</name>
<dbReference type="RefSeq" id="WP_399650486.1">
    <property type="nucleotide sequence ID" value="NZ_JBITYG010000005.1"/>
</dbReference>
<evidence type="ECO:0000313" key="3">
    <source>
        <dbReference type="Proteomes" id="UP001614394"/>
    </source>
</evidence>
<keyword evidence="3" id="KW-1185">Reference proteome</keyword>
<evidence type="ECO:0000256" key="1">
    <source>
        <dbReference type="SAM" id="Phobius"/>
    </source>
</evidence>
<keyword evidence="1" id="KW-0812">Transmembrane</keyword>
<accession>A0ABW8C9V7</accession>
<keyword evidence="1" id="KW-1133">Transmembrane helix</keyword>
<dbReference type="EMBL" id="JBITYG010000005">
    <property type="protein sequence ID" value="MFI9102602.1"/>
    <property type="molecule type" value="Genomic_DNA"/>
</dbReference>
<organism evidence="2 3">
    <name type="scientific">Streptomyces fildesensis</name>
    <dbReference type="NCBI Taxonomy" id="375757"/>
    <lineage>
        <taxon>Bacteria</taxon>
        <taxon>Bacillati</taxon>
        <taxon>Actinomycetota</taxon>
        <taxon>Actinomycetes</taxon>
        <taxon>Kitasatosporales</taxon>
        <taxon>Streptomycetaceae</taxon>
        <taxon>Streptomyces</taxon>
    </lineage>
</organism>
<feature type="transmembrane region" description="Helical" evidence="1">
    <location>
        <begin position="89"/>
        <end position="112"/>
    </location>
</feature>
<protein>
    <submittedName>
        <fullName evidence="2">DUF456 domain-containing protein</fullName>
    </submittedName>
</protein>
<proteinExistence type="predicted"/>
<reference evidence="2 3" key="1">
    <citation type="submission" date="2024-10" db="EMBL/GenBank/DDBJ databases">
        <title>The Natural Products Discovery Center: Release of the First 8490 Sequenced Strains for Exploring Actinobacteria Biosynthetic Diversity.</title>
        <authorList>
            <person name="Kalkreuter E."/>
            <person name="Kautsar S.A."/>
            <person name="Yang D."/>
            <person name="Bader C.D."/>
            <person name="Teijaro C.N."/>
            <person name="Fluegel L."/>
            <person name="Davis C.M."/>
            <person name="Simpson J.R."/>
            <person name="Lauterbach L."/>
            <person name="Steele A.D."/>
            <person name="Gui C."/>
            <person name="Meng S."/>
            <person name="Li G."/>
            <person name="Viehrig K."/>
            <person name="Ye F."/>
            <person name="Su P."/>
            <person name="Kiefer A.F."/>
            <person name="Nichols A."/>
            <person name="Cepeda A.J."/>
            <person name="Yan W."/>
            <person name="Fan B."/>
            <person name="Jiang Y."/>
            <person name="Adhikari A."/>
            <person name="Zheng C.-J."/>
            <person name="Schuster L."/>
            <person name="Cowan T.M."/>
            <person name="Smanski M.J."/>
            <person name="Chevrette M.G."/>
            <person name="De Carvalho L.P.S."/>
            <person name="Shen B."/>
        </authorList>
    </citation>
    <scope>NUCLEOTIDE SEQUENCE [LARGE SCALE GENOMIC DNA]</scope>
    <source>
        <strain evidence="2 3">NPDC053399</strain>
    </source>
</reference>
<dbReference type="InterPro" id="IPR007403">
    <property type="entry name" value="DUF456"/>
</dbReference>
<keyword evidence="1" id="KW-0472">Membrane</keyword>
<dbReference type="Pfam" id="PF04306">
    <property type="entry name" value="DUF456"/>
    <property type="match status" value="1"/>
</dbReference>
<feature type="transmembrane region" description="Helical" evidence="1">
    <location>
        <begin position="139"/>
        <end position="159"/>
    </location>
</feature>
<feature type="transmembrane region" description="Helical" evidence="1">
    <location>
        <begin position="46"/>
        <end position="68"/>
    </location>
</feature>
<evidence type="ECO:0000313" key="2">
    <source>
        <dbReference type="EMBL" id="MFI9102602.1"/>
    </source>
</evidence>